<dbReference type="InterPro" id="IPR013655">
    <property type="entry name" value="PAS_fold_3"/>
</dbReference>
<dbReference type="InterPro" id="IPR001789">
    <property type="entry name" value="Sig_transdc_resp-reg_receiver"/>
</dbReference>
<evidence type="ECO:0000313" key="9">
    <source>
        <dbReference type="EMBL" id="KAK5077766.1"/>
    </source>
</evidence>
<dbReference type="InterPro" id="IPR035965">
    <property type="entry name" value="PAS-like_dom_sf"/>
</dbReference>
<name>A0ABR0JXL7_9EURO</name>
<feature type="region of interest" description="Disordered" evidence="4">
    <location>
        <begin position="1"/>
        <end position="85"/>
    </location>
</feature>
<dbReference type="SUPFAM" id="SSF55874">
    <property type="entry name" value="ATPase domain of HSP90 chaperone/DNA topoisomerase II/histidine kinase"/>
    <property type="match status" value="1"/>
</dbReference>
<feature type="compositionally biased region" description="Polar residues" evidence="4">
    <location>
        <begin position="41"/>
        <end position="52"/>
    </location>
</feature>
<comment type="caution">
    <text evidence="9">The sequence shown here is derived from an EMBL/GenBank/DDBJ whole genome shotgun (WGS) entry which is preliminary data.</text>
</comment>
<dbReference type="InterPro" id="IPR001610">
    <property type="entry name" value="PAC"/>
</dbReference>
<dbReference type="CDD" id="cd00130">
    <property type="entry name" value="PAS"/>
    <property type="match status" value="1"/>
</dbReference>
<feature type="domain" description="PAC" evidence="8">
    <location>
        <begin position="571"/>
        <end position="623"/>
    </location>
</feature>
<feature type="compositionally biased region" description="Polar residues" evidence="4">
    <location>
        <begin position="17"/>
        <end position="31"/>
    </location>
</feature>
<evidence type="ECO:0000313" key="10">
    <source>
        <dbReference type="Proteomes" id="UP001345013"/>
    </source>
</evidence>
<evidence type="ECO:0000256" key="3">
    <source>
        <dbReference type="PROSITE-ProRule" id="PRU00169"/>
    </source>
</evidence>
<sequence>MVQVDGDGAPTVHGLSRGSSVETVQPVQQERSPPMKRTPSRRQPPQTQAQDSPKSEPLLHPPSSVDHGHRRTGSGNSMPLNLPHAPGPAETALTALQCLPTPLIVLNSLKMIVFTNEAMGRLLGLYDNTDMSHDSLIRGLKGQSLSQIGIDMVSDGVPVWVSWDKFLDNLASGLSASPPTTPPDHSDPHRGGEVTPTGEPNGQHHDSIDRGRSSTGERAPIQDTVVEVVVSSSPTKQATPPYNRSHRQTKTRSTGIHATCSMIITIWNMDGQRFFTLTFTASSSHNHTKHKHHTKDNGPQRATSTASGKSNESSHSQGTPASSNASSAVNWPPEGSRAFSPIGAPSRCVSANTFTDFQKVTRMKDAMLNAMHIPVIAMWRDESVVFPNPAARRLLAVTADPTTDDSYDFMSRFSPWTADFSRELREDENPIIKLCRTQQPFASWQIGLINAGTGKRSTYDVSGYPVFDDKTNEFFAGLVAFKDVTQFTEKIASQSAENERQFQLICDTMPQMLWTTRPDGFHDYFSQRWYDYTGLTPEECRGTNWVLPFHPDDLVVAGQKWMHSLATGDEYLVEYRCRSKDGIWRWMLGRALPLRDDTGKIIKWFGTCTDIQDLVDAREMSQRGRQQLLDVLNHAQMTMWIIDRAGVLTFFEGSSGDAINAEGQTFEASNLVGKRAAEAFKDQIDTTRFDHVLDRVLSGKSPLEMVEVQNNDRRWFRVRLMPQRGRSAPSDPLHQDEIIGIIGTSMEVTHMKEQEQENVRLIAQETAAKEASKMKSSFLANMSHEIRTPIAGVLGMSELLMDTDLDQEQSEFAQNIQRSANSLLTVINDILDFSKIESGRLDIEEVQFNITVVLRDVAKMLSYAAARKNLEFSSDLQLGDAEELPLLGDPGRIRQILTNLLTNSIKFTSEGYVKLAATIVENTADTIVVEFTVEDTGIGIEEEVKKRLFKPFSQADSSTARRFGGSGLGLTISKNLVDLMRGRIWLESKLDQGTTATFRIPFKKPEFTNGAQVPLVEVGALPDRMHSELSLSADNRGTDAKGRQISPPQPHSPHSNASMRASKGDMSMTDTARNNFHLLVVEDNPVNQQIALKFIKGLRFTASAVWNGKEALQYLLKATDSNLPAEEKANYPVPCIILMDCQMPVLDGYHATHVLRHHPPYKDIEAIQRIPIVAMTASAIQGDREKCEKAGMDDYLSKPVKRTVLERMIVKWIARDVKSPEDPKQHNTAMPALLTSGTEHSSNCADIDSIAHEILGERSDVALLPLPDHMRPAPFAHQPTIAATSQKRRSSLSNRILASEIPGAGTEAERDARRAANEEKAAELRNLKLIAATESEAQMFDMVPHASALNNLNSGLSDPTRPMPRSYPAQGNSESTNGVMALTEENVEKLNMTSTSPGAPLHKTNGQEDYFTQHMIDESTEHKSMVPVMDIPGPPPDVVSPERRNRTIAARNTPHISFSTAATAASTNVSGDKTKASSPTLRRMQADSNSPSRSAMSLKVKGRSSSDWSSSNVTVKQENLNRKEHGTKAKRPDETQNHKR</sequence>
<dbReference type="PROSITE" id="PS50110">
    <property type="entry name" value="RESPONSE_REGULATORY"/>
    <property type="match status" value="1"/>
</dbReference>
<organism evidence="9 10">
    <name type="scientific">Lithohypha guttulata</name>
    <dbReference type="NCBI Taxonomy" id="1690604"/>
    <lineage>
        <taxon>Eukaryota</taxon>
        <taxon>Fungi</taxon>
        <taxon>Dikarya</taxon>
        <taxon>Ascomycota</taxon>
        <taxon>Pezizomycotina</taxon>
        <taxon>Eurotiomycetes</taxon>
        <taxon>Chaetothyriomycetidae</taxon>
        <taxon>Chaetothyriales</taxon>
        <taxon>Trichomeriaceae</taxon>
        <taxon>Lithohypha</taxon>
    </lineage>
</organism>
<dbReference type="CDD" id="cd17546">
    <property type="entry name" value="REC_hyHK_CKI1_RcsC-like"/>
    <property type="match status" value="1"/>
</dbReference>
<feature type="compositionally biased region" description="Basic and acidic residues" evidence="4">
    <location>
        <begin position="1519"/>
        <end position="1540"/>
    </location>
</feature>
<dbReference type="PANTHER" id="PTHR45339">
    <property type="entry name" value="HYBRID SIGNAL TRANSDUCTION HISTIDINE KINASE J"/>
    <property type="match status" value="1"/>
</dbReference>
<dbReference type="SUPFAM" id="SSF55785">
    <property type="entry name" value="PYP-like sensor domain (PAS domain)"/>
    <property type="match status" value="1"/>
</dbReference>
<evidence type="ECO:0000259" key="5">
    <source>
        <dbReference type="PROSITE" id="PS50109"/>
    </source>
</evidence>
<dbReference type="SMART" id="SM00388">
    <property type="entry name" value="HisKA"/>
    <property type="match status" value="1"/>
</dbReference>
<dbReference type="Pfam" id="PF02518">
    <property type="entry name" value="HATPase_c"/>
    <property type="match status" value="1"/>
</dbReference>
<reference evidence="9 10" key="1">
    <citation type="submission" date="2023-08" db="EMBL/GenBank/DDBJ databases">
        <title>Black Yeasts Isolated from many extreme environments.</title>
        <authorList>
            <person name="Coleine C."/>
            <person name="Stajich J.E."/>
            <person name="Selbmann L."/>
        </authorList>
    </citation>
    <scope>NUCLEOTIDE SEQUENCE [LARGE SCALE GENOMIC DNA]</scope>
    <source>
        <strain evidence="9 10">CCFEE 5885</strain>
    </source>
</reference>
<dbReference type="InterPro" id="IPR036890">
    <property type="entry name" value="HATPase_C_sf"/>
</dbReference>
<dbReference type="InterPro" id="IPR003661">
    <property type="entry name" value="HisK_dim/P_dom"/>
</dbReference>
<feature type="domain" description="PAS" evidence="7">
    <location>
        <begin position="498"/>
        <end position="553"/>
    </location>
</feature>
<dbReference type="Pfam" id="PF08447">
    <property type="entry name" value="PAS_3"/>
    <property type="match status" value="1"/>
</dbReference>
<dbReference type="CDD" id="cd00082">
    <property type="entry name" value="HisKA"/>
    <property type="match status" value="1"/>
</dbReference>
<feature type="compositionally biased region" description="Basic and acidic residues" evidence="4">
    <location>
        <begin position="202"/>
        <end position="212"/>
    </location>
</feature>
<dbReference type="PROSITE" id="PS50109">
    <property type="entry name" value="HIS_KIN"/>
    <property type="match status" value="1"/>
</dbReference>
<feature type="modified residue" description="4-aspartylphosphate" evidence="3">
    <location>
        <position position="1140"/>
    </location>
</feature>
<feature type="region of interest" description="Disordered" evidence="4">
    <location>
        <begin position="174"/>
        <end position="254"/>
    </location>
</feature>
<dbReference type="InterPro" id="IPR003594">
    <property type="entry name" value="HATPase_dom"/>
</dbReference>
<dbReference type="PROSITE" id="PS50113">
    <property type="entry name" value="PAC"/>
    <property type="match status" value="1"/>
</dbReference>
<dbReference type="PROSITE" id="PS50112">
    <property type="entry name" value="PAS"/>
    <property type="match status" value="1"/>
</dbReference>
<dbReference type="InterPro" id="IPR000014">
    <property type="entry name" value="PAS"/>
</dbReference>
<dbReference type="InterPro" id="IPR005467">
    <property type="entry name" value="His_kinase_dom"/>
</dbReference>
<dbReference type="EMBL" id="JAVRRG010000200">
    <property type="protein sequence ID" value="KAK5077766.1"/>
    <property type="molecule type" value="Genomic_DNA"/>
</dbReference>
<dbReference type="InterPro" id="IPR004358">
    <property type="entry name" value="Sig_transdc_His_kin-like_C"/>
</dbReference>
<dbReference type="PANTHER" id="PTHR45339:SF1">
    <property type="entry name" value="HYBRID SIGNAL TRANSDUCTION HISTIDINE KINASE J"/>
    <property type="match status" value="1"/>
</dbReference>
<dbReference type="SMART" id="SM00387">
    <property type="entry name" value="HATPase_c"/>
    <property type="match status" value="1"/>
</dbReference>
<feature type="compositionally biased region" description="Low complexity" evidence="4">
    <location>
        <begin position="1457"/>
        <end position="1467"/>
    </location>
</feature>
<evidence type="ECO:0000256" key="2">
    <source>
        <dbReference type="ARBA" id="ARBA00023012"/>
    </source>
</evidence>
<dbReference type="SMART" id="SM00448">
    <property type="entry name" value="REC"/>
    <property type="match status" value="1"/>
</dbReference>
<keyword evidence="2" id="KW-0902">Two-component regulatory system</keyword>
<feature type="compositionally biased region" description="Polar residues" evidence="4">
    <location>
        <begin position="1468"/>
        <end position="1495"/>
    </location>
</feature>
<dbReference type="SUPFAM" id="SSF52172">
    <property type="entry name" value="CheY-like"/>
    <property type="match status" value="1"/>
</dbReference>
<dbReference type="SUPFAM" id="SSF47384">
    <property type="entry name" value="Homodimeric domain of signal transducing histidine kinase"/>
    <property type="match status" value="1"/>
</dbReference>
<dbReference type="InterPro" id="IPR000700">
    <property type="entry name" value="PAS-assoc_C"/>
</dbReference>
<dbReference type="Gene3D" id="3.30.565.10">
    <property type="entry name" value="Histidine kinase-like ATPase, C-terminal domain"/>
    <property type="match status" value="1"/>
</dbReference>
<keyword evidence="10" id="KW-1185">Reference proteome</keyword>
<feature type="domain" description="Histidine kinase" evidence="5">
    <location>
        <begin position="781"/>
        <end position="1004"/>
    </location>
</feature>
<keyword evidence="1 3" id="KW-0597">Phosphoprotein</keyword>
<dbReference type="InterPro" id="IPR011006">
    <property type="entry name" value="CheY-like_superfamily"/>
</dbReference>
<protein>
    <submittedName>
        <fullName evidence="9">Uncharacterized protein</fullName>
    </submittedName>
</protein>
<feature type="compositionally biased region" description="Polar residues" evidence="4">
    <location>
        <begin position="300"/>
        <end position="329"/>
    </location>
</feature>
<dbReference type="Pfam" id="PF00072">
    <property type="entry name" value="Response_reg"/>
    <property type="match status" value="1"/>
</dbReference>
<evidence type="ECO:0000259" key="8">
    <source>
        <dbReference type="PROSITE" id="PS50113"/>
    </source>
</evidence>
<dbReference type="Proteomes" id="UP001345013">
    <property type="component" value="Unassembled WGS sequence"/>
</dbReference>
<gene>
    <name evidence="9" type="ORF">LTR24_009326</name>
</gene>
<dbReference type="InterPro" id="IPR036097">
    <property type="entry name" value="HisK_dim/P_sf"/>
</dbReference>
<evidence type="ECO:0000259" key="7">
    <source>
        <dbReference type="PROSITE" id="PS50112"/>
    </source>
</evidence>
<dbReference type="SMART" id="SM00091">
    <property type="entry name" value="PAS"/>
    <property type="match status" value="3"/>
</dbReference>
<feature type="region of interest" description="Disordered" evidence="4">
    <location>
        <begin position="1034"/>
        <end position="1067"/>
    </location>
</feature>
<dbReference type="Pfam" id="PF00512">
    <property type="entry name" value="HisKA"/>
    <property type="match status" value="1"/>
</dbReference>
<feature type="region of interest" description="Disordered" evidence="4">
    <location>
        <begin position="285"/>
        <end position="337"/>
    </location>
</feature>
<feature type="region of interest" description="Disordered" evidence="4">
    <location>
        <begin position="1449"/>
        <end position="1540"/>
    </location>
</feature>
<evidence type="ECO:0000256" key="4">
    <source>
        <dbReference type="SAM" id="MobiDB-lite"/>
    </source>
</evidence>
<dbReference type="NCBIfam" id="TIGR00229">
    <property type="entry name" value="sensory_box"/>
    <property type="match status" value="1"/>
</dbReference>
<dbReference type="CDD" id="cd16922">
    <property type="entry name" value="HATPase_EvgS-ArcB-TorS-like"/>
    <property type="match status" value="1"/>
</dbReference>
<dbReference type="Gene3D" id="3.40.50.2300">
    <property type="match status" value="1"/>
</dbReference>
<accession>A0ABR0JXL7</accession>
<proteinExistence type="predicted"/>
<dbReference type="SMART" id="SM00086">
    <property type="entry name" value="PAC"/>
    <property type="match status" value="1"/>
</dbReference>
<dbReference type="PRINTS" id="PR00344">
    <property type="entry name" value="BCTRLSENSOR"/>
</dbReference>
<feature type="domain" description="Response regulatory" evidence="6">
    <location>
        <begin position="1077"/>
        <end position="1213"/>
    </location>
</feature>
<evidence type="ECO:0000259" key="6">
    <source>
        <dbReference type="PROSITE" id="PS50110"/>
    </source>
</evidence>
<dbReference type="Gene3D" id="3.30.450.20">
    <property type="entry name" value="PAS domain"/>
    <property type="match status" value="3"/>
</dbReference>
<evidence type="ECO:0000256" key="1">
    <source>
        <dbReference type="ARBA" id="ARBA00022553"/>
    </source>
</evidence>
<dbReference type="Gene3D" id="1.10.287.130">
    <property type="match status" value="1"/>
</dbReference>